<keyword evidence="2" id="KW-0121">Carboxypeptidase</keyword>
<dbReference type="AlphaFoldDB" id="A0A955I9W8"/>
<dbReference type="GO" id="GO:0004180">
    <property type="term" value="F:carboxypeptidase activity"/>
    <property type="evidence" value="ECO:0007669"/>
    <property type="project" value="UniProtKB-KW"/>
</dbReference>
<dbReference type="InterPro" id="IPR011042">
    <property type="entry name" value="6-blade_b-propeller_TolB-like"/>
</dbReference>
<dbReference type="Gene3D" id="2.60.40.1120">
    <property type="entry name" value="Carboxypeptidase-like, regulatory domain"/>
    <property type="match status" value="1"/>
</dbReference>
<keyword evidence="2" id="KW-0645">Protease</keyword>
<keyword evidence="1" id="KW-0812">Transmembrane</keyword>
<gene>
    <name evidence="2" type="ORF">KC675_04855</name>
</gene>
<dbReference type="Gene3D" id="2.120.10.30">
    <property type="entry name" value="TolB, C-terminal domain"/>
    <property type="match status" value="1"/>
</dbReference>
<evidence type="ECO:0000256" key="1">
    <source>
        <dbReference type="SAM" id="Phobius"/>
    </source>
</evidence>
<evidence type="ECO:0000313" key="2">
    <source>
        <dbReference type="EMBL" id="MCA9380481.1"/>
    </source>
</evidence>
<dbReference type="SUPFAM" id="SSF49464">
    <property type="entry name" value="Carboxypeptidase regulatory domain-like"/>
    <property type="match status" value="1"/>
</dbReference>
<dbReference type="SUPFAM" id="SSF69304">
    <property type="entry name" value="Tricorn protease N-terminal domain"/>
    <property type="match status" value="1"/>
</dbReference>
<dbReference type="Pfam" id="PF13715">
    <property type="entry name" value="CarbopepD_reg_2"/>
    <property type="match status" value="1"/>
</dbReference>
<comment type="caution">
    <text evidence="2">The sequence shown here is derived from an EMBL/GenBank/DDBJ whole genome shotgun (WGS) entry which is preliminary data.</text>
</comment>
<keyword evidence="1" id="KW-1133">Transmembrane helix</keyword>
<dbReference type="InterPro" id="IPR008969">
    <property type="entry name" value="CarboxyPept-like_regulatory"/>
</dbReference>
<keyword evidence="2" id="KW-0378">Hydrolase</keyword>
<proteinExistence type="predicted"/>
<evidence type="ECO:0000313" key="3">
    <source>
        <dbReference type="Proteomes" id="UP000745577"/>
    </source>
</evidence>
<accession>A0A955I9W8</accession>
<feature type="transmembrane region" description="Helical" evidence="1">
    <location>
        <begin position="20"/>
        <end position="41"/>
    </location>
</feature>
<keyword evidence="1" id="KW-0472">Membrane</keyword>
<organism evidence="2 3">
    <name type="scientific">Candidatus Dojkabacteria bacterium</name>
    <dbReference type="NCBI Taxonomy" id="2099670"/>
    <lineage>
        <taxon>Bacteria</taxon>
        <taxon>Candidatus Dojkabacteria</taxon>
    </lineage>
</organism>
<reference evidence="2" key="2">
    <citation type="journal article" date="2021" name="Microbiome">
        <title>Successional dynamics and alternative stable states in a saline activated sludge microbial community over 9 years.</title>
        <authorList>
            <person name="Wang Y."/>
            <person name="Ye J."/>
            <person name="Ju F."/>
            <person name="Liu L."/>
            <person name="Boyd J.A."/>
            <person name="Deng Y."/>
            <person name="Parks D.H."/>
            <person name="Jiang X."/>
            <person name="Yin X."/>
            <person name="Woodcroft B.J."/>
            <person name="Tyson G.W."/>
            <person name="Hugenholtz P."/>
            <person name="Polz M.F."/>
            <person name="Zhang T."/>
        </authorList>
    </citation>
    <scope>NUCLEOTIDE SEQUENCE</scope>
    <source>
        <strain evidence="2">HKST-UBA15</strain>
    </source>
</reference>
<name>A0A955I9W8_9BACT</name>
<sequence length="594" mass="67691">MPMKKKKSIKSVFKKYNTLILFPLGTVILLTLCVIIFGLGLDSKLFDSSLEGYIFDVNKNPITGANVCIQSKCAVTEENGFYELRNLKLGNTELTVSSDRHLNLVEPIKIESGVNKLSVELTEATLANVLVTFKDIGGLQVNGFQVKLDNIELKENINPLDENTVELNLVDKKTGIYKLIISSDYYVNQEIDLVVEPEVENQYEIYLEPASNFKIYVQNWLDSSPIPNTNITVRKDHELSTDENGTIAIDDFSIYEKEILFNKDGFLKQVHVLKDLNPGINPDLTIKLVPDGKISFAKETPLGKQIFLSNFDGTESRQLTLDGENINPWIDEKNEKVYFTKIQVEKAGVVHWVDFLGDETKIISTKFEEPARKVDLINYRKDLRIFLRDIEGVSNLVKTNLDDSRESILYDLTDRELNETILSQDGNQLIFSFVGKNDSLKETEGIYSNNIRFNRTTNLLKFNTGEEKRISQPKAVNDDGNILALTLDGELFIHNYSGEQIERITNDSIEKSSFYFQPETNNITYIRTIEERKELVLVDPLSKEMKILTQTDTEAFDYRWLNKEIFNYVIDGELWISSINNLESAKSVGTSVTL</sequence>
<protein>
    <submittedName>
        <fullName evidence="2">Carboxypeptidase regulatory-like domain-containing protein</fullName>
    </submittedName>
</protein>
<dbReference type="EMBL" id="JAGQLL010000070">
    <property type="protein sequence ID" value="MCA9380481.1"/>
    <property type="molecule type" value="Genomic_DNA"/>
</dbReference>
<dbReference type="Proteomes" id="UP000745577">
    <property type="component" value="Unassembled WGS sequence"/>
</dbReference>
<reference evidence="2" key="1">
    <citation type="submission" date="2020-04" db="EMBL/GenBank/DDBJ databases">
        <authorList>
            <person name="Zhang T."/>
        </authorList>
    </citation>
    <scope>NUCLEOTIDE SEQUENCE</scope>
    <source>
        <strain evidence="2">HKST-UBA15</strain>
    </source>
</reference>